<gene>
    <name evidence="5" type="ORF">PLESHI_00100</name>
</gene>
<evidence type="ECO:0000313" key="6">
    <source>
        <dbReference type="Proteomes" id="UP000014012"/>
    </source>
</evidence>
<proteinExistence type="inferred from homology"/>
<dbReference type="AlphaFoldDB" id="R8AW02"/>
<name>R8AW02_PLESH</name>
<dbReference type="PANTHER" id="PTHR20842">
    <property type="entry name" value="PROTEASE S51 ALPHA-ASPARTYL DIPEPTIDASE"/>
    <property type="match status" value="1"/>
</dbReference>
<dbReference type="EMBL" id="AQQO01000006">
    <property type="protein sequence ID" value="EON90503.1"/>
    <property type="molecule type" value="Genomic_DNA"/>
</dbReference>
<dbReference type="GO" id="GO:0006508">
    <property type="term" value="P:proteolysis"/>
    <property type="evidence" value="ECO:0007669"/>
    <property type="project" value="UniProtKB-KW"/>
</dbReference>
<dbReference type="Pfam" id="PF03575">
    <property type="entry name" value="Peptidase_S51"/>
    <property type="match status" value="1"/>
</dbReference>
<dbReference type="PATRIC" id="fig|1315976.3.peg.11"/>
<accession>R8AW02</accession>
<sequence>MKQVFLSSSFSDVENLFVSFSKDRHKGKTITFIPTASLREEVNFYVEEGRKSLENAGFIIDELDISTAPEDEILTKIRCNDAIYVSGGNTFFLLQELIRTGTDKLIKNHITAGKLYIGESAGSVILSPNIEYIKDMDDLKIAPNLHSFSALSEVDFYPLPHYTNFPFAKVVEKILADYTDKINLIPITNAQAITLVGDKFEILGK</sequence>
<dbReference type="RefSeq" id="WP_010861660.1">
    <property type="nucleotide sequence ID" value="NZ_KB944507.1"/>
</dbReference>
<evidence type="ECO:0000256" key="2">
    <source>
        <dbReference type="ARBA" id="ARBA00022670"/>
    </source>
</evidence>
<keyword evidence="4" id="KW-0720">Serine protease</keyword>
<keyword evidence="6" id="KW-1185">Reference proteome</keyword>
<keyword evidence="3" id="KW-0378">Hydrolase</keyword>
<protein>
    <submittedName>
        <fullName evidence="5">S51 family peptidase</fullName>
    </submittedName>
</protein>
<dbReference type="InterPro" id="IPR005320">
    <property type="entry name" value="Peptidase_S51"/>
</dbReference>
<keyword evidence="2" id="KW-0645">Protease</keyword>
<evidence type="ECO:0000256" key="3">
    <source>
        <dbReference type="ARBA" id="ARBA00022801"/>
    </source>
</evidence>
<dbReference type="GO" id="GO:0008236">
    <property type="term" value="F:serine-type peptidase activity"/>
    <property type="evidence" value="ECO:0007669"/>
    <property type="project" value="UniProtKB-KW"/>
</dbReference>
<dbReference type="OrthoDB" id="3373764at2"/>
<dbReference type="SUPFAM" id="SSF52317">
    <property type="entry name" value="Class I glutamine amidotransferase-like"/>
    <property type="match status" value="1"/>
</dbReference>
<dbReference type="Proteomes" id="UP000014012">
    <property type="component" value="Unassembled WGS sequence"/>
</dbReference>
<evidence type="ECO:0000256" key="4">
    <source>
        <dbReference type="ARBA" id="ARBA00022825"/>
    </source>
</evidence>
<evidence type="ECO:0000256" key="1">
    <source>
        <dbReference type="ARBA" id="ARBA00006534"/>
    </source>
</evidence>
<reference evidence="5 6" key="1">
    <citation type="journal article" date="2013" name="Genome Announc.">
        <title>Genome Sequence of Plesiomonas shigelloides Strain 302-73 (Serotype O1).</title>
        <authorList>
            <person name="Pique N."/>
            <person name="Aquilini E."/>
            <person name="Alioto T."/>
            <person name="Minana-Galbis D."/>
            <person name="Tomas J.M."/>
        </authorList>
    </citation>
    <scope>NUCLEOTIDE SEQUENCE [LARGE SCALE GENOMIC DNA]</scope>
    <source>
        <strain evidence="5 6">302-73</strain>
    </source>
</reference>
<dbReference type="PANTHER" id="PTHR20842:SF0">
    <property type="entry name" value="ALPHA-ASPARTYL DIPEPTIDASE"/>
    <property type="match status" value="1"/>
</dbReference>
<dbReference type="HOGENOM" id="CLU_090997_0_0_6"/>
<dbReference type="Gene3D" id="3.40.50.880">
    <property type="match status" value="1"/>
</dbReference>
<comment type="similarity">
    <text evidence="1">Belongs to the peptidase S51 family.</text>
</comment>
<organism evidence="5 6">
    <name type="scientific">Plesiomonas shigelloides 302-73</name>
    <dbReference type="NCBI Taxonomy" id="1315976"/>
    <lineage>
        <taxon>Bacteria</taxon>
        <taxon>Pseudomonadati</taxon>
        <taxon>Pseudomonadota</taxon>
        <taxon>Gammaproteobacteria</taxon>
        <taxon>Enterobacterales</taxon>
        <taxon>Enterobacteriaceae</taxon>
        <taxon>Plesiomonas</taxon>
    </lineage>
</organism>
<dbReference type="InterPro" id="IPR029062">
    <property type="entry name" value="Class_I_gatase-like"/>
</dbReference>
<evidence type="ECO:0000313" key="5">
    <source>
        <dbReference type="EMBL" id="EON90503.1"/>
    </source>
</evidence>
<comment type="caution">
    <text evidence="5">The sequence shown here is derived from an EMBL/GenBank/DDBJ whole genome shotgun (WGS) entry which is preliminary data.</text>
</comment>